<feature type="region of interest" description="Disordered" evidence="2">
    <location>
        <begin position="453"/>
        <end position="480"/>
    </location>
</feature>
<protein>
    <recommendedName>
        <fullName evidence="3">CCHC-type domain-containing protein</fullName>
    </recommendedName>
</protein>
<evidence type="ECO:0000259" key="3">
    <source>
        <dbReference type="PROSITE" id="PS50158"/>
    </source>
</evidence>
<dbReference type="EMBL" id="KZ772724">
    <property type="protein sequence ID" value="PTQ38350.1"/>
    <property type="molecule type" value="Genomic_DNA"/>
</dbReference>
<dbReference type="PANTHER" id="PTHR31569:SF4">
    <property type="entry name" value="SWIM-TYPE DOMAIN-CONTAINING PROTEIN"/>
    <property type="match status" value="1"/>
</dbReference>
<dbReference type="GO" id="GO:0003676">
    <property type="term" value="F:nucleic acid binding"/>
    <property type="evidence" value="ECO:0007669"/>
    <property type="project" value="InterPro"/>
</dbReference>
<gene>
    <name evidence="4" type="ORF">MARPO_0052s0124</name>
</gene>
<dbReference type="Gramene" id="Mp6g00760.1">
    <property type="protein sequence ID" value="Mp6g00760.1.cds"/>
    <property type="gene ID" value="Mp6g00760"/>
</dbReference>
<sequence length="528" mass="59802">MFNRVVQGFAQQDGDGEAYWAVEVDIYDHNHEPFTDPAVHPQGCPLTEEIVAAMRPRGVSITPRDVYNVNQVERLRILADCSSLIALLDGLEDRPDASYFAQFDAQRQLTHLLIISLSAKEICYRFCARKVWLIDSTYKTNRFGLPLMHVVGVTATHQSFIFAYCFMVGERAKYYLWTLWHIQHVFAAFLLVPKTFVTDRDLTLMNTLSTVFSDDINVNFLVCPSNGTKAKTSSPSSERTLQASQLSKFLNNTGTTWMQEILPHHVMIYLEETWLLYKYRFVVVFLRNKMDFDYTTTARVESAHAAVKSWIVVEQCPRGFVDALKITFKQHKQQLGTSLENDEDNDVECHGMFTSNMGMSCRHKFRQATATTRATPAKPPRVLSLEDFDSHWWLVQPPRQEVVLVAPTSIEESMKRIQEEFEEGTLYRQGVILDHLDVLPAAEVFNTSVQHGRGRHVGALGHQSQSSTQHDPSREVVENSLRPLRRCGNCGEVGHNKRNCRQLLRTTPAVTASATLVATTPATTAGVS</sequence>
<evidence type="ECO:0000256" key="1">
    <source>
        <dbReference type="PROSITE-ProRule" id="PRU00047"/>
    </source>
</evidence>
<feature type="domain" description="CCHC-type" evidence="3">
    <location>
        <begin position="485"/>
        <end position="502"/>
    </location>
</feature>
<keyword evidence="5" id="KW-1185">Reference proteome</keyword>
<evidence type="ECO:0000313" key="4">
    <source>
        <dbReference type="EMBL" id="PTQ38350.1"/>
    </source>
</evidence>
<proteinExistence type="predicted"/>
<dbReference type="PANTHER" id="PTHR31569">
    <property type="entry name" value="SWIM-TYPE DOMAIN-CONTAINING PROTEIN"/>
    <property type="match status" value="1"/>
</dbReference>
<dbReference type="OrthoDB" id="4327540at2759"/>
<organism evidence="4 5">
    <name type="scientific">Marchantia polymorpha</name>
    <name type="common">Common liverwort</name>
    <name type="synonym">Marchantia aquatica</name>
    <dbReference type="NCBI Taxonomy" id="3197"/>
    <lineage>
        <taxon>Eukaryota</taxon>
        <taxon>Viridiplantae</taxon>
        <taxon>Streptophyta</taxon>
        <taxon>Embryophyta</taxon>
        <taxon>Marchantiophyta</taxon>
        <taxon>Marchantiopsida</taxon>
        <taxon>Marchantiidae</taxon>
        <taxon>Marchantiales</taxon>
        <taxon>Marchantiaceae</taxon>
        <taxon>Marchantia</taxon>
    </lineage>
</organism>
<name>A0A2R6WWY3_MARPO</name>
<dbReference type="PROSITE" id="PS50158">
    <property type="entry name" value="ZF_CCHC"/>
    <property type="match status" value="1"/>
</dbReference>
<dbReference type="InterPro" id="IPR036875">
    <property type="entry name" value="Znf_CCHC_sf"/>
</dbReference>
<keyword evidence="1" id="KW-0863">Zinc-finger</keyword>
<dbReference type="Pfam" id="PF10551">
    <property type="entry name" value="MULE"/>
    <property type="match status" value="1"/>
</dbReference>
<dbReference type="InterPro" id="IPR001878">
    <property type="entry name" value="Znf_CCHC"/>
</dbReference>
<dbReference type="SUPFAM" id="SSF57756">
    <property type="entry name" value="Retrovirus zinc finger-like domains"/>
    <property type="match status" value="1"/>
</dbReference>
<evidence type="ECO:0000256" key="2">
    <source>
        <dbReference type="SAM" id="MobiDB-lite"/>
    </source>
</evidence>
<dbReference type="Proteomes" id="UP000244005">
    <property type="component" value="Unassembled WGS sequence"/>
</dbReference>
<reference evidence="5" key="1">
    <citation type="journal article" date="2017" name="Cell">
        <title>Insights into land plant evolution garnered from the Marchantia polymorpha genome.</title>
        <authorList>
            <person name="Bowman J.L."/>
            <person name="Kohchi T."/>
            <person name="Yamato K.T."/>
            <person name="Jenkins J."/>
            <person name="Shu S."/>
            <person name="Ishizaki K."/>
            <person name="Yamaoka S."/>
            <person name="Nishihama R."/>
            <person name="Nakamura Y."/>
            <person name="Berger F."/>
            <person name="Adam C."/>
            <person name="Aki S.S."/>
            <person name="Althoff F."/>
            <person name="Araki T."/>
            <person name="Arteaga-Vazquez M.A."/>
            <person name="Balasubrmanian S."/>
            <person name="Barry K."/>
            <person name="Bauer D."/>
            <person name="Boehm C.R."/>
            <person name="Briginshaw L."/>
            <person name="Caballero-Perez J."/>
            <person name="Catarino B."/>
            <person name="Chen F."/>
            <person name="Chiyoda S."/>
            <person name="Chovatia M."/>
            <person name="Davies K.M."/>
            <person name="Delmans M."/>
            <person name="Demura T."/>
            <person name="Dierschke T."/>
            <person name="Dolan L."/>
            <person name="Dorantes-Acosta A.E."/>
            <person name="Eklund D.M."/>
            <person name="Florent S.N."/>
            <person name="Flores-Sandoval E."/>
            <person name="Fujiyama A."/>
            <person name="Fukuzawa H."/>
            <person name="Galik B."/>
            <person name="Grimanelli D."/>
            <person name="Grimwood J."/>
            <person name="Grossniklaus U."/>
            <person name="Hamada T."/>
            <person name="Haseloff J."/>
            <person name="Hetherington A.J."/>
            <person name="Higo A."/>
            <person name="Hirakawa Y."/>
            <person name="Hundley H.N."/>
            <person name="Ikeda Y."/>
            <person name="Inoue K."/>
            <person name="Inoue S.I."/>
            <person name="Ishida S."/>
            <person name="Jia Q."/>
            <person name="Kakita M."/>
            <person name="Kanazawa T."/>
            <person name="Kawai Y."/>
            <person name="Kawashima T."/>
            <person name="Kennedy M."/>
            <person name="Kinose K."/>
            <person name="Kinoshita T."/>
            <person name="Kohara Y."/>
            <person name="Koide E."/>
            <person name="Komatsu K."/>
            <person name="Kopischke S."/>
            <person name="Kubo M."/>
            <person name="Kyozuka J."/>
            <person name="Lagercrantz U."/>
            <person name="Lin S.S."/>
            <person name="Lindquist E."/>
            <person name="Lipzen A.M."/>
            <person name="Lu C.W."/>
            <person name="De Luna E."/>
            <person name="Martienssen R.A."/>
            <person name="Minamino N."/>
            <person name="Mizutani M."/>
            <person name="Mizutani M."/>
            <person name="Mochizuki N."/>
            <person name="Monte I."/>
            <person name="Mosher R."/>
            <person name="Nagasaki H."/>
            <person name="Nakagami H."/>
            <person name="Naramoto S."/>
            <person name="Nishitani K."/>
            <person name="Ohtani M."/>
            <person name="Okamoto T."/>
            <person name="Okumura M."/>
            <person name="Phillips J."/>
            <person name="Pollak B."/>
            <person name="Reinders A."/>
            <person name="Rovekamp M."/>
            <person name="Sano R."/>
            <person name="Sawa S."/>
            <person name="Schmid M.W."/>
            <person name="Shirakawa M."/>
            <person name="Solano R."/>
            <person name="Spunde A."/>
            <person name="Suetsugu N."/>
            <person name="Sugano S."/>
            <person name="Sugiyama A."/>
            <person name="Sun R."/>
            <person name="Suzuki Y."/>
            <person name="Takenaka M."/>
            <person name="Takezawa D."/>
            <person name="Tomogane H."/>
            <person name="Tsuzuki M."/>
            <person name="Ueda T."/>
            <person name="Umeda M."/>
            <person name="Ward J.M."/>
            <person name="Watanabe Y."/>
            <person name="Yazaki K."/>
            <person name="Yokoyama R."/>
            <person name="Yoshitake Y."/>
            <person name="Yotsui I."/>
            <person name="Zachgo S."/>
            <person name="Schmutz J."/>
        </authorList>
    </citation>
    <scope>NUCLEOTIDE SEQUENCE [LARGE SCALE GENOMIC DNA]</scope>
    <source>
        <strain evidence="5">Tak-1</strain>
    </source>
</reference>
<keyword evidence="1" id="KW-0862">Zinc</keyword>
<evidence type="ECO:0000313" key="5">
    <source>
        <dbReference type="Proteomes" id="UP000244005"/>
    </source>
</evidence>
<dbReference type="GO" id="GO:0008270">
    <property type="term" value="F:zinc ion binding"/>
    <property type="evidence" value="ECO:0007669"/>
    <property type="project" value="UniProtKB-KW"/>
</dbReference>
<dbReference type="InterPro" id="IPR018289">
    <property type="entry name" value="MULE_transposase_dom"/>
</dbReference>
<dbReference type="AlphaFoldDB" id="A0A2R6WWY3"/>
<dbReference type="InterPro" id="IPR052579">
    <property type="entry name" value="Zinc_finger_SWIM"/>
</dbReference>
<accession>A0A2R6WWY3</accession>
<keyword evidence="1" id="KW-0479">Metal-binding</keyword>